<protein>
    <submittedName>
        <fullName evidence="1">Unannotated protein</fullName>
    </submittedName>
</protein>
<organism evidence="1">
    <name type="scientific">freshwater metagenome</name>
    <dbReference type="NCBI Taxonomy" id="449393"/>
    <lineage>
        <taxon>unclassified sequences</taxon>
        <taxon>metagenomes</taxon>
        <taxon>ecological metagenomes</taxon>
    </lineage>
</organism>
<accession>A0A6J6YLH3</accession>
<dbReference type="AlphaFoldDB" id="A0A6J6YLH3"/>
<dbReference type="EMBL" id="CAFAAI010000256">
    <property type="protein sequence ID" value="CAB4807966.1"/>
    <property type="molecule type" value="Genomic_DNA"/>
</dbReference>
<proteinExistence type="predicted"/>
<gene>
    <name evidence="1" type="ORF">UFOPK2992_01386</name>
</gene>
<evidence type="ECO:0000313" key="1">
    <source>
        <dbReference type="EMBL" id="CAB4807966.1"/>
    </source>
</evidence>
<sequence>MSPSGPRRFRPVHFRPVTRSQHRLQLEPLSVVERGRVRGMEQKVWTAAELEKLSPAERHSLFDASVVTDLDQAPQDLIERTRTRIYQRIAQSEAQRG</sequence>
<reference evidence="1" key="1">
    <citation type="submission" date="2020-05" db="EMBL/GenBank/DDBJ databases">
        <authorList>
            <person name="Chiriac C."/>
            <person name="Salcher M."/>
            <person name="Ghai R."/>
            <person name="Kavagutti S V."/>
        </authorList>
    </citation>
    <scope>NUCLEOTIDE SEQUENCE</scope>
</reference>
<name>A0A6J6YLH3_9ZZZZ</name>